<reference evidence="3" key="4">
    <citation type="submission" date="2025-09" db="UniProtKB">
        <authorList>
            <consortium name="Ensembl"/>
        </authorList>
    </citation>
    <scope>IDENTIFICATION</scope>
    <source>
        <strain evidence="3">HSOK</strain>
    </source>
</reference>
<dbReference type="PANTHER" id="PTHR22803">
    <property type="entry name" value="MANNOSE, PHOSPHOLIPASE, LECTIN RECEPTOR RELATED"/>
    <property type="match status" value="1"/>
</dbReference>
<evidence type="ECO:0000256" key="1">
    <source>
        <dbReference type="ARBA" id="ARBA00023157"/>
    </source>
</evidence>
<dbReference type="SMART" id="SM00034">
    <property type="entry name" value="CLECT"/>
    <property type="match status" value="1"/>
</dbReference>
<dbReference type="InterPro" id="IPR001304">
    <property type="entry name" value="C-type_lectin-like"/>
</dbReference>
<accession>A0A3P9IJY0</accession>
<proteinExistence type="predicted"/>
<reference key="1">
    <citation type="journal article" date="2007" name="Nature">
        <title>The medaka draft genome and insights into vertebrate genome evolution.</title>
        <authorList>
            <person name="Kasahara M."/>
            <person name="Naruse K."/>
            <person name="Sasaki S."/>
            <person name="Nakatani Y."/>
            <person name="Qu W."/>
            <person name="Ahsan B."/>
            <person name="Yamada T."/>
            <person name="Nagayasu Y."/>
            <person name="Doi K."/>
            <person name="Kasai Y."/>
            <person name="Jindo T."/>
            <person name="Kobayashi D."/>
            <person name="Shimada A."/>
            <person name="Toyoda A."/>
            <person name="Kuroki Y."/>
            <person name="Fujiyama A."/>
            <person name="Sasaki T."/>
            <person name="Shimizu A."/>
            <person name="Asakawa S."/>
            <person name="Shimizu N."/>
            <person name="Hashimoto S."/>
            <person name="Yang J."/>
            <person name="Lee Y."/>
            <person name="Matsushima K."/>
            <person name="Sugano S."/>
            <person name="Sakaizumi M."/>
            <person name="Narita T."/>
            <person name="Ohishi K."/>
            <person name="Haga S."/>
            <person name="Ohta F."/>
            <person name="Nomoto H."/>
            <person name="Nogata K."/>
            <person name="Morishita T."/>
            <person name="Endo T."/>
            <person name="Shin-I T."/>
            <person name="Takeda H."/>
            <person name="Morishita S."/>
            <person name="Kohara Y."/>
        </authorList>
    </citation>
    <scope>NUCLEOTIDE SEQUENCE [LARGE SCALE GENOMIC DNA]</scope>
    <source>
        <strain>Hd-rR</strain>
    </source>
</reference>
<dbReference type="Gene3D" id="3.10.100.10">
    <property type="entry name" value="Mannose-Binding Protein A, subunit A"/>
    <property type="match status" value="1"/>
</dbReference>
<protein>
    <recommendedName>
        <fullName evidence="2">C-type lectin domain-containing protein</fullName>
    </recommendedName>
</protein>
<dbReference type="AlphaFoldDB" id="A0A3P9IJY0"/>
<dbReference type="SUPFAM" id="SSF56436">
    <property type="entry name" value="C-type lectin-like"/>
    <property type="match status" value="1"/>
</dbReference>
<dbReference type="PROSITE" id="PS00615">
    <property type="entry name" value="C_TYPE_LECTIN_1"/>
    <property type="match status" value="1"/>
</dbReference>
<sequence>MMLWIAGNGRIHRMAGMWAITGLGRQVCQTMWEGWRAVVPSLETVTGEITRALHCCPSSASVVSTDRSRPGSNMDPPLTFVSPHPVQQNSYELQLETRSWLDAQSFCRLNHADLANVTSPAEGEKVKALLQRDGVEQAWFGLHRDSWVWTDGSATSYTSWLAGQPNNAGGSQGCVYMEKEKWNDFPCTNQYYVLCQKLFPRRKRFVLKLELSSDINPNLPSVREFLLQQVRRDMCTNSLTCHGLTREHRCDAFHANSDLYKLTWFWFLPQLLSWLSDSGLTDVKVS</sequence>
<dbReference type="InterPro" id="IPR018378">
    <property type="entry name" value="C-type_lectin_CS"/>
</dbReference>
<organism evidence="3 4">
    <name type="scientific">Oryzias latipes</name>
    <name type="common">Japanese rice fish</name>
    <name type="synonym">Japanese killifish</name>
    <dbReference type="NCBI Taxonomy" id="8090"/>
    <lineage>
        <taxon>Eukaryota</taxon>
        <taxon>Metazoa</taxon>
        <taxon>Chordata</taxon>
        <taxon>Craniata</taxon>
        <taxon>Vertebrata</taxon>
        <taxon>Euteleostomi</taxon>
        <taxon>Actinopterygii</taxon>
        <taxon>Neopterygii</taxon>
        <taxon>Teleostei</taxon>
        <taxon>Neoteleostei</taxon>
        <taxon>Acanthomorphata</taxon>
        <taxon>Ovalentaria</taxon>
        <taxon>Atherinomorphae</taxon>
        <taxon>Beloniformes</taxon>
        <taxon>Adrianichthyidae</taxon>
        <taxon>Oryziinae</taxon>
        <taxon>Oryzias</taxon>
    </lineage>
</organism>
<dbReference type="Ensembl" id="ENSORLT00015029536.1">
    <property type="protein sequence ID" value="ENSORLP00015020346.1"/>
    <property type="gene ID" value="ENSORLG00015021478.1"/>
</dbReference>
<keyword evidence="1" id="KW-1015">Disulfide bond</keyword>
<dbReference type="InterPro" id="IPR050111">
    <property type="entry name" value="C-type_lectin/snaclec_domain"/>
</dbReference>
<dbReference type="PROSITE" id="PS50041">
    <property type="entry name" value="C_TYPE_LECTIN_2"/>
    <property type="match status" value="1"/>
</dbReference>
<name>A0A3P9IJY0_ORYLA</name>
<evidence type="ECO:0000313" key="4">
    <source>
        <dbReference type="Proteomes" id="UP000265200"/>
    </source>
</evidence>
<evidence type="ECO:0000259" key="2">
    <source>
        <dbReference type="PROSITE" id="PS50041"/>
    </source>
</evidence>
<dbReference type="InterPro" id="IPR016186">
    <property type="entry name" value="C-type_lectin-like/link_sf"/>
</dbReference>
<dbReference type="InterPro" id="IPR016187">
    <property type="entry name" value="CTDL_fold"/>
</dbReference>
<dbReference type="Pfam" id="PF00059">
    <property type="entry name" value="Lectin_C"/>
    <property type="match status" value="1"/>
</dbReference>
<evidence type="ECO:0000313" key="3">
    <source>
        <dbReference type="Ensembl" id="ENSORLP00015020346.1"/>
    </source>
</evidence>
<feature type="domain" description="C-type lectin" evidence="2">
    <location>
        <begin position="86"/>
        <end position="196"/>
    </location>
</feature>
<dbReference type="CDD" id="cd00037">
    <property type="entry name" value="CLECT"/>
    <property type="match status" value="1"/>
</dbReference>
<reference evidence="3" key="3">
    <citation type="submission" date="2025-08" db="UniProtKB">
        <authorList>
            <consortium name="Ensembl"/>
        </authorList>
    </citation>
    <scope>IDENTIFICATION</scope>
    <source>
        <strain evidence="3">HSOK</strain>
    </source>
</reference>
<reference evidence="3 4" key="2">
    <citation type="submission" date="2017-04" db="EMBL/GenBank/DDBJ databases">
        <title>CpG methylation of centromeres and impact of large insertions on vertebrate speciation.</title>
        <authorList>
            <person name="Ichikawa K."/>
            <person name="Yoshimura J."/>
            <person name="Morishita S."/>
        </authorList>
    </citation>
    <scope>NUCLEOTIDE SEQUENCE</scope>
    <source>
        <strain evidence="3 4">HSOK</strain>
    </source>
</reference>
<dbReference type="Proteomes" id="UP000265200">
    <property type="component" value="Chromosome 18"/>
</dbReference>